<dbReference type="PANTHER" id="PTHR30435">
    <property type="entry name" value="FLAGELLAR PROTEIN"/>
    <property type="match status" value="1"/>
</dbReference>
<evidence type="ECO:0000313" key="10">
    <source>
        <dbReference type="EMBL" id="SFM15612.1"/>
    </source>
</evidence>
<dbReference type="InterPro" id="IPR037058">
    <property type="entry name" value="Falgellar_hook_FlgE_sf"/>
</dbReference>
<dbReference type="Pfam" id="PF06429">
    <property type="entry name" value="Flg_bbr_C"/>
    <property type="match status" value="1"/>
</dbReference>
<evidence type="ECO:0000259" key="9">
    <source>
        <dbReference type="Pfam" id="PF22692"/>
    </source>
</evidence>
<protein>
    <recommendedName>
        <fullName evidence="3 5">Flagellar hook protein FlgE</fullName>
    </recommendedName>
</protein>
<comment type="function">
    <text evidence="5">A flexible structure which links the flagellar filament to the drive apparatus in the basal body.</text>
</comment>
<dbReference type="InterPro" id="IPR011491">
    <property type="entry name" value="FlgE_D2"/>
</dbReference>
<dbReference type="AlphaFoldDB" id="A0A1I4NJ87"/>
<keyword evidence="11" id="KW-1185">Reference proteome</keyword>
<dbReference type="STRING" id="1720063.SAMN05216217_101362"/>
<dbReference type="Pfam" id="PF22692">
    <property type="entry name" value="LlgE_F_G_D1"/>
    <property type="match status" value="1"/>
</dbReference>
<dbReference type="Proteomes" id="UP000243629">
    <property type="component" value="Unassembled WGS sequence"/>
</dbReference>
<gene>
    <name evidence="10" type="ORF">SAMN05216217_101362</name>
</gene>
<evidence type="ECO:0000256" key="2">
    <source>
        <dbReference type="ARBA" id="ARBA00009677"/>
    </source>
</evidence>
<keyword evidence="10" id="KW-0966">Cell projection</keyword>
<comment type="similarity">
    <text evidence="2 5">Belongs to the flagella basal body rod proteins family.</text>
</comment>
<dbReference type="NCBIfam" id="TIGR03506">
    <property type="entry name" value="FlgEFG_subfam"/>
    <property type="match status" value="1"/>
</dbReference>
<keyword evidence="4 5" id="KW-0975">Bacterial flagellum</keyword>
<accession>A0A1I4NJ87</accession>
<organism evidence="10 11">
    <name type="scientific">Halopseudomonas yangmingensis</name>
    <dbReference type="NCBI Taxonomy" id="1720063"/>
    <lineage>
        <taxon>Bacteria</taxon>
        <taxon>Pseudomonadati</taxon>
        <taxon>Pseudomonadota</taxon>
        <taxon>Gammaproteobacteria</taxon>
        <taxon>Pseudomonadales</taxon>
        <taxon>Pseudomonadaceae</taxon>
        <taxon>Halopseudomonas</taxon>
    </lineage>
</organism>
<dbReference type="Pfam" id="PF07559">
    <property type="entry name" value="FlgE_D2"/>
    <property type="match status" value="1"/>
</dbReference>
<dbReference type="InterPro" id="IPR037925">
    <property type="entry name" value="FlgE/F/G-like"/>
</dbReference>
<evidence type="ECO:0000256" key="4">
    <source>
        <dbReference type="ARBA" id="ARBA00023143"/>
    </source>
</evidence>
<dbReference type="SUPFAM" id="SSF117143">
    <property type="entry name" value="Flagellar hook protein flgE"/>
    <property type="match status" value="1"/>
</dbReference>
<dbReference type="GO" id="GO:0009425">
    <property type="term" value="C:bacterial-type flagellum basal body"/>
    <property type="evidence" value="ECO:0007669"/>
    <property type="project" value="UniProtKB-SubCell"/>
</dbReference>
<feature type="domain" description="Flagellar hook protein FlgE/F/G-like D1" evidence="9">
    <location>
        <begin position="83"/>
        <end position="146"/>
    </location>
</feature>
<dbReference type="InterPro" id="IPR001444">
    <property type="entry name" value="Flag_bb_rod_N"/>
</dbReference>
<dbReference type="Pfam" id="PF00460">
    <property type="entry name" value="Flg_bb_rod"/>
    <property type="match status" value="1"/>
</dbReference>
<evidence type="ECO:0000256" key="1">
    <source>
        <dbReference type="ARBA" id="ARBA00004117"/>
    </source>
</evidence>
<name>A0A1I4NJ87_9GAMM</name>
<keyword evidence="10" id="KW-0969">Cilium</keyword>
<proteinExistence type="inferred from homology"/>
<dbReference type="Gene3D" id="2.60.98.20">
    <property type="entry name" value="Flagellar hook protein FlgE"/>
    <property type="match status" value="1"/>
</dbReference>
<evidence type="ECO:0000259" key="6">
    <source>
        <dbReference type="Pfam" id="PF00460"/>
    </source>
</evidence>
<evidence type="ECO:0000259" key="8">
    <source>
        <dbReference type="Pfam" id="PF07559"/>
    </source>
</evidence>
<evidence type="ECO:0000256" key="5">
    <source>
        <dbReference type="RuleBase" id="RU362116"/>
    </source>
</evidence>
<dbReference type="InterPro" id="IPR053967">
    <property type="entry name" value="LlgE_F_G-like_D1"/>
</dbReference>
<dbReference type="RefSeq" id="WP_093471827.1">
    <property type="nucleotide sequence ID" value="NZ_FOUI01000001.1"/>
</dbReference>
<dbReference type="InterPro" id="IPR010930">
    <property type="entry name" value="Flg_bb/hook_C_dom"/>
</dbReference>
<keyword evidence="10" id="KW-0282">Flagellum</keyword>
<dbReference type="GO" id="GO:0005829">
    <property type="term" value="C:cytosol"/>
    <property type="evidence" value="ECO:0007669"/>
    <property type="project" value="TreeGrafter"/>
</dbReference>
<dbReference type="OrthoDB" id="8578401at2"/>
<comment type="subcellular location">
    <subcellularLocation>
        <location evidence="1 5">Bacterial flagellum basal body</location>
    </subcellularLocation>
</comment>
<feature type="domain" description="Flagellar hook protein FlgE D2" evidence="8">
    <location>
        <begin position="210"/>
        <end position="346"/>
    </location>
</feature>
<evidence type="ECO:0000256" key="3">
    <source>
        <dbReference type="ARBA" id="ARBA00019015"/>
    </source>
</evidence>
<reference evidence="11" key="1">
    <citation type="submission" date="2016-10" db="EMBL/GenBank/DDBJ databases">
        <authorList>
            <person name="Varghese N."/>
            <person name="Submissions S."/>
        </authorList>
    </citation>
    <scope>NUCLEOTIDE SEQUENCE [LARGE SCALE GENOMIC DNA]</scope>
    <source>
        <strain evidence="11">DSM 24213</strain>
    </source>
</reference>
<dbReference type="InterPro" id="IPR020013">
    <property type="entry name" value="Flagellar_FlgE/F/G"/>
</dbReference>
<dbReference type="PANTHER" id="PTHR30435:SF1">
    <property type="entry name" value="FLAGELLAR HOOK PROTEIN FLGE"/>
    <property type="match status" value="1"/>
</dbReference>
<dbReference type="GO" id="GO:0071978">
    <property type="term" value="P:bacterial-type flagellum-dependent swarming motility"/>
    <property type="evidence" value="ECO:0007669"/>
    <property type="project" value="TreeGrafter"/>
</dbReference>
<feature type="domain" description="Flagellar basal body rod protein N-terminal" evidence="6">
    <location>
        <begin position="4"/>
        <end position="33"/>
    </location>
</feature>
<dbReference type="GO" id="GO:0009424">
    <property type="term" value="C:bacterial-type flagellum hook"/>
    <property type="evidence" value="ECO:0007669"/>
    <property type="project" value="TreeGrafter"/>
</dbReference>
<dbReference type="EMBL" id="FOUI01000001">
    <property type="protein sequence ID" value="SFM15612.1"/>
    <property type="molecule type" value="Genomic_DNA"/>
</dbReference>
<evidence type="ECO:0000259" key="7">
    <source>
        <dbReference type="Pfam" id="PF06429"/>
    </source>
</evidence>
<evidence type="ECO:0000313" key="11">
    <source>
        <dbReference type="Proteomes" id="UP000243629"/>
    </source>
</evidence>
<sequence length="465" mass="48597">MSFNIGLSGLRAASTDLSVTGNNIANAGTIGFKSSRAEFADVYAASVLGTGKNAQGSGVQLGSVSQQFTQGNIDFTQNTLDLAINGNGFFITSNQGAISFTRAGYFGTDREGNIVNNFGERLQGFGVDPVTGDISEGVRRDMQIDTRAAEPQATTEIRSRLNLNSTNVQPVLWQQSYDQAYAASIAGAADPANPTPAEITAAETAGLTAAAASFDPTDSSSYNSSTSVDIYDSLGNPHVMTKYFIKTGPGAWEMVALIDGRDPQTGVLASDPAYTPSAASRFPMSFNNAGQLTTAQPYELNGWVPLSANGQPTGATSPVARLGIDLTGTSQYAAVFSRSSVTQDGFTTGDLAGLEIDDSGIIFARYTNGQTRVQGQIALASFPNQQGLTPLGKTAWAESFTSGEPVVGKPTTGTLGAIQSGALEQSNVNLSDQLVALIVAQRNYQANAKTIQTEDAVTQTIINLR</sequence>
<feature type="domain" description="Flagellar basal-body/hook protein C-terminal" evidence="7">
    <location>
        <begin position="419"/>
        <end position="464"/>
    </location>
</feature>